<evidence type="ECO:0000313" key="2">
    <source>
        <dbReference type="EMBL" id="SFS94434.1"/>
    </source>
</evidence>
<evidence type="ECO:0000256" key="1">
    <source>
        <dbReference type="SAM" id="Phobius"/>
    </source>
</evidence>
<feature type="transmembrane region" description="Helical" evidence="1">
    <location>
        <begin position="12"/>
        <end position="34"/>
    </location>
</feature>
<keyword evidence="3" id="KW-1185">Reference proteome</keyword>
<name>A0A1I6TZ60_9ACTN</name>
<gene>
    <name evidence="2" type="ORF">SAMN05444716_105109</name>
</gene>
<sequence>MATNEYTPKPRIWFRDVLVGITAGLGSNLMWALAQAVVHRLG</sequence>
<dbReference type="AlphaFoldDB" id="A0A1I6TZ60"/>
<proteinExistence type="predicted"/>
<dbReference type="InterPro" id="IPR045639">
    <property type="entry name" value="DUF6408"/>
</dbReference>
<keyword evidence="1" id="KW-0472">Membrane</keyword>
<dbReference type="Proteomes" id="UP000198873">
    <property type="component" value="Unassembled WGS sequence"/>
</dbReference>
<organism evidence="2 3">
    <name type="scientific">Streptomyces harbinensis</name>
    <dbReference type="NCBI Taxonomy" id="1176198"/>
    <lineage>
        <taxon>Bacteria</taxon>
        <taxon>Bacillati</taxon>
        <taxon>Actinomycetota</taxon>
        <taxon>Actinomycetes</taxon>
        <taxon>Kitasatosporales</taxon>
        <taxon>Streptomycetaceae</taxon>
        <taxon>Streptomyces</taxon>
    </lineage>
</organism>
<protein>
    <submittedName>
        <fullName evidence="2">Uncharacterized protein</fullName>
    </submittedName>
</protein>
<keyword evidence="1" id="KW-0812">Transmembrane</keyword>
<dbReference type="EMBL" id="FPAB01000005">
    <property type="protein sequence ID" value="SFS94434.1"/>
    <property type="molecule type" value="Genomic_DNA"/>
</dbReference>
<dbReference type="Pfam" id="PF19946">
    <property type="entry name" value="DUF6408"/>
    <property type="match status" value="1"/>
</dbReference>
<accession>A0A1I6TZ60</accession>
<reference evidence="3" key="1">
    <citation type="submission" date="2016-10" db="EMBL/GenBank/DDBJ databases">
        <authorList>
            <person name="Varghese N."/>
            <person name="Submissions S."/>
        </authorList>
    </citation>
    <scope>NUCLEOTIDE SEQUENCE [LARGE SCALE GENOMIC DNA]</scope>
    <source>
        <strain evidence="3">CGMCC 4.7047</strain>
    </source>
</reference>
<evidence type="ECO:0000313" key="3">
    <source>
        <dbReference type="Proteomes" id="UP000198873"/>
    </source>
</evidence>
<dbReference type="RefSeq" id="WP_246337935.1">
    <property type="nucleotide sequence ID" value="NZ_CP054938.1"/>
</dbReference>
<keyword evidence="1" id="KW-1133">Transmembrane helix</keyword>